<dbReference type="Pfam" id="PF01618">
    <property type="entry name" value="MotA_ExbB"/>
    <property type="match status" value="1"/>
</dbReference>
<evidence type="ECO:0000313" key="10">
    <source>
        <dbReference type="Proteomes" id="UP000587760"/>
    </source>
</evidence>
<keyword evidence="6" id="KW-0653">Protein transport</keyword>
<gene>
    <name evidence="9" type="ORF">HNR50_001873</name>
</gene>
<feature type="transmembrane region" description="Helical" evidence="7">
    <location>
        <begin position="34"/>
        <end position="52"/>
    </location>
</feature>
<dbReference type="Proteomes" id="UP000587760">
    <property type="component" value="Unassembled WGS sequence"/>
</dbReference>
<proteinExistence type="inferred from homology"/>
<keyword evidence="2" id="KW-1003">Cell membrane</keyword>
<evidence type="ECO:0000259" key="8">
    <source>
        <dbReference type="Pfam" id="PF01618"/>
    </source>
</evidence>
<keyword evidence="9" id="KW-0282">Flagellum</keyword>
<feature type="transmembrane region" description="Helical" evidence="7">
    <location>
        <begin position="7"/>
        <end position="28"/>
    </location>
</feature>
<dbReference type="InterPro" id="IPR002898">
    <property type="entry name" value="MotA_ExbB_proton_chnl"/>
</dbReference>
<keyword evidence="9" id="KW-0966">Cell projection</keyword>
<feature type="transmembrane region" description="Helical" evidence="7">
    <location>
        <begin position="85"/>
        <end position="106"/>
    </location>
</feature>
<evidence type="ECO:0000256" key="4">
    <source>
        <dbReference type="ARBA" id="ARBA00022989"/>
    </source>
</evidence>
<evidence type="ECO:0000313" key="9">
    <source>
        <dbReference type="EMBL" id="MBB6480215.1"/>
    </source>
</evidence>
<keyword evidence="4 7" id="KW-1133">Transmembrane helix</keyword>
<comment type="subcellular location">
    <subcellularLocation>
        <location evidence="1">Cell membrane</location>
        <topology evidence="1">Multi-pass membrane protein</topology>
    </subcellularLocation>
    <subcellularLocation>
        <location evidence="6">Membrane</location>
        <topology evidence="6">Multi-pass membrane protein</topology>
    </subcellularLocation>
</comment>
<keyword evidence="6" id="KW-0813">Transport</keyword>
<evidence type="ECO:0000256" key="3">
    <source>
        <dbReference type="ARBA" id="ARBA00022692"/>
    </source>
</evidence>
<name>A0A841R8I7_9SPIO</name>
<dbReference type="RefSeq" id="WP_184746139.1">
    <property type="nucleotide sequence ID" value="NZ_JACHGJ010000002.1"/>
</dbReference>
<feature type="transmembrane region" description="Helical" evidence="7">
    <location>
        <begin position="118"/>
        <end position="136"/>
    </location>
</feature>
<evidence type="ECO:0000256" key="7">
    <source>
        <dbReference type="SAM" id="Phobius"/>
    </source>
</evidence>
<feature type="domain" description="MotA/TolQ/ExbB proton channel" evidence="8">
    <location>
        <begin position="67"/>
        <end position="135"/>
    </location>
</feature>
<reference evidence="9 10" key="1">
    <citation type="submission" date="2020-08" db="EMBL/GenBank/DDBJ databases">
        <title>Genomic Encyclopedia of Type Strains, Phase IV (KMG-IV): sequencing the most valuable type-strain genomes for metagenomic binning, comparative biology and taxonomic classification.</title>
        <authorList>
            <person name="Goeker M."/>
        </authorList>
    </citation>
    <scope>NUCLEOTIDE SEQUENCE [LARGE SCALE GENOMIC DNA]</scope>
    <source>
        <strain evidence="9 10">DSM 2461</strain>
    </source>
</reference>
<dbReference type="AlphaFoldDB" id="A0A841R8I7"/>
<accession>A0A841R8I7</accession>
<keyword evidence="9" id="KW-0969">Cilium</keyword>
<organism evidence="9 10">
    <name type="scientific">Spirochaeta isovalerica</name>
    <dbReference type="NCBI Taxonomy" id="150"/>
    <lineage>
        <taxon>Bacteria</taxon>
        <taxon>Pseudomonadati</taxon>
        <taxon>Spirochaetota</taxon>
        <taxon>Spirochaetia</taxon>
        <taxon>Spirochaetales</taxon>
        <taxon>Spirochaetaceae</taxon>
        <taxon>Spirochaeta</taxon>
    </lineage>
</organism>
<dbReference type="GO" id="GO:0005886">
    <property type="term" value="C:plasma membrane"/>
    <property type="evidence" value="ECO:0007669"/>
    <property type="project" value="UniProtKB-SubCell"/>
</dbReference>
<dbReference type="EMBL" id="JACHGJ010000002">
    <property type="protein sequence ID" value="MBB6480215.1"/>
    <property type="molecule type" value="Genomic_DNA"/>
</dbReference>
<comment type="similarity">
    <text evidence="6">Belongs to the exbB/tolQ family.</text>
</comment>
<evidence type="ECO:0000256" key="2">
    <source>
        <dbReference type="ARBA" id="ARBA00022475"/>
    </source>
</evidence>
<keyword evidence="10" id="KW-1185">Reference proteome</keyword>
<keyword evidence="3 7" id="KW-0812">Transmembrane</keyword>
<dbReference type="GO" id="GO:0015031">
    <property type="term" value="P:protein transport"/>
    <property type="evidence" value="ECO:0007669"/>
    <property type="project" value="UniProtKB-KW"/>
</dbReference>
<evidence type="ECO:0000256" key="1">
    <source>
        <dbReference type="ARBA" id="ARBA00004651"/>
    </source>
</evidence>
<evidence type="ECO:0000256" key="6">
    <source>
        <dbReference type="RuleBase" id="RU004057"/>
    </source>
</evidence>
<evidence type="ECO:0000256" key="5">
    <source>
        <dbReference type="ARBA" id="ARBA00023136"/>
    </source>
</evidence>
<protein>
    <submittedName>
        <fullName evidence="9">Flagellar motor component MotA</fullName>
    </submittedName>
</protein>
<sequence length="151" mass="16386">MTKLKFIIGIIFMLLFIGLVMILAGNSILLIVDIASFVITVAVPYILVSLIYSPKEQNRMVSGILSTLPADRQLLKKGIAYLNSLKTLIVLTGLLGTLLGTISILVNLENPDALGPNFSVALITVLYAIMYVIIIIEPLKASAEKKLVSEE</sequence>
<keyword evidence="5 7" id="KW-0472">Membrane</keyword>
<comment type="caution">
    <text evidence="9">The sequence shown here is derived from an EMBL/GenBank/DDBJ whole genome shotgun (WGS) entry which is preliminary data.</text>
</comment>